<evidence type="ECO:0000256" key="3">
    <source>
        <dbReference type="ARBA" id="ARBA00022801"/>
    </source>
</evidence>
<keyword evidence="1 6" id="KW-0645">Protease</keyword>
<proteinExistence type="inferred from homology"/>
<accession>A0A7C9P8U7</accession>
<comment type="caution">
    <text evidence="10">The sequence shown here is derived from an EMBL/GenBank/DDBJ whole genome shotgun (WGS) entry which is preliminary data.</text>
</comment>
<evidence type="ECO:0000256" key="7">
    <source>
        <dbReference type="SAM" id="Phobius"/>
    </source>
</evidence>
<keyword evidence="7" id="KW-0472">Membrane</keyword>
<evidence type="ECO:0000256" key="4">
    <source>
        <dbReference type="ARBA" id="ARBA00022833"/>
    </source>
</evidence>
<dbReference type="CDD" id="cd07332">
    <property type="entry name" value="M48C_Oma1_like"/>
    <property type="match status" value="1"/>
</dbReference>
<evidence type="ECO:0000313" key="10">
    <source>
        <dbReference type="EMBL" id="NDP48938.1"/>
    </source>
</evidence>
<dbReference type="Proteomes" id="UP000483432">
    <property type="component" value="Unassembled WGS sequence"/>
</dbReference>
<comment type="similarity">
    <text evidence="6">Belongs to the peptidase M48 family.</text>
</comment>
<dbReference type="Gene3D" id="3.30.2010.10">
    <property type="entry name" value="Metalloproteases ('zincins'), catalytic domain"/>
    <property type="match status" value="1"/>
</dbReference>
<dbReference type="InterPro" id="IPR055518">
    <property type="entry name" value="DUF7092"/>
</dbReference>
<keyword evidence="3 6" id="KW-0378">Hydrolase</keyword>
<keyword evidence="4 6" id="KW-0862">Zinc</keyword>
<dbReference type="AlphaFoldDB" id="A0A7C9P8U7"/>
<feature type="domain" description="DUF7092" evidence="9">
    <location>
        <begin position="4"/>
        <end position="79"/>
    </location>
</feature>
<evidence type="ECO:0000259" key="9">
    <source>
        <dbReference type="Pfam" id="PF23368"/>
    </source>
</evidence>
<keyword evidence="7" id="KW-1133">Transmembrane helix</keyword>
<evidence type="ECO:0000313" key="11">
    <source>
        <dbReference type="Proteomes" id="UP000483432"/>
    </source>
</evidence>
<protein>
    <submittedName>
        <fullName evidence="10">M48 family metallopeptidase</fullName>
    </submittedName>
</protein>
<reference evidence="10 11" key="1">
    <citation type="submission" date="2019-09" db="EMBL/GenBank/DDBJ databases">
        <title>H2 Metabolism Revealed by Metagenomic Analysis in Subglacial Sediment of East Antarctica.</title>
        <authorList>
            <person name="Yang Z."/>
            <person name="Zhang Y."/>
            <person name="Lv Y."/>
            <person name="Yan W."/>
            <person name="Xiao X."/>
            <person name="Sun B."/>
            <person name="Ma H."/>
        </authorList>
    </citation>
    <scope>NUCLEOTIDE SEQUENCE [LARGE SCALE GENOMIC DNA]</scope>
    <source>
        <strain evidence="10">Bin2_2</strain>
    </source>
</reference>
<evidence type="ECO:0000256" key="6">
    <source>
        <dbReference type="RuleBase" id="RU003983"/>
    </source>
</evidence>
<evidence type="ECO:0000256" key="1">
    <source>
        <dbReference type="ARBA" id="ARBA00022670"/>
    </source>
</evidence>
<evidence type="ECO:0000256" key="2">
    <source>
        <dbReference type="ARBA" id="ARBA00022723"/>
    </source>
</evidence>
<dbReference type="GO" id="GO:0004222">
    <property type="term" value="F:metalloendopeptidase activity"/>
    <property type="evidence" value="ECO:0007669"/>
    <property type="project" value="InterPro"/>
</dbReference>
<dbReference type="EMBL" id="JAAFGW010000182">
    <property type="protein sequence ID" value="NDP48938.1"/>
    <property type="molecule type" value="Genomic_DNA"/>
</dbReference>
<feature type="transmembrane region" description="Helical" evidence="7">
    <location>
        <begin position="96"/>
        <end position="118"/>
    </location>
</feature>
<dbReference type="Pfam" id="PF23368">
    <property type="entry name" value="DUF7092"/>
    <property type="match status" value="1"/>
</dbReference>
<keyword evidence="2" id="KW-0479">Metal-binding</keyword>
<evidence type="ECO:0000256" key="5">
    <source>
        <dbReference type="ARBA" id="ARBA00023049"/>
    </source>
</evidence>
<keyword evidence="7" id="KW-0812">Transmembrane</keyword>
<comment type="cofactor">
    <cofactor evidence="6">
        <name>Zn(2+)</name>
        <dbReference type="ChEBI" id="CHEBI:29105"/>
    </cofactor>
    <text evidence="6">Binds 1 zinc ion per subunit.</text>
</comment>
<dbReference type="GO" id="GO:0046872">
    <property type="term" value="F:metal ion binding"/>
    <property type="evidence" value="ECO:0007669"/>
    <property type="project" value="UniProtKB-KW"/>
</dbReference>
<feature type="domain" description="Peptidase M48" evidence="8">
    <location>
        <begin position="160"/>
        <end position="328"/>
    </location>
</feature>
<sequence>MTSFSGDLFDGRSSQAHPVSASLDGGQLHLTGEDIALVFSLEQIDIAPPVGAARGVVHLPEGRELHSIDLTALAALSQATATNRPERWARHLESRLGYALVALLVSVLVMFAGLRWGVPAVAQLAAHTLPAGLERNIGEESLSLMDKFSLSPSRLPLSRQRTLTQQLAAQCRKQACPPHQLLFRNSTLFGANAMALPGGAIVVTDALVGLALNNTELIAVIAHELGHVAHRHSLRLALQSIGAGVILVAVTGDIGSVTDLAAGLPSLLLQKGYSRDMEREADAYALAWLNTACIPPRHFADILGRLDKDTTDSTTLLDSHPGTHQRLEPFLVPHLCS</sequence>
<evidence type="ECO:0000259" key="8">
    <source>
        <dbReference type="Pfam" id="PF01435"/>
    </source>
</evidence>
<dbReference type="PANTHER" id="PTHR22726">
    <property type="entry name" value="METALLOENDOPEPTIDASE OMA1"/>
    <property type="match status" value="1"/>
</dbReference>
<keyword evidence="5 6" id="KW-0482">Metalloprotease</keyword>
<dbReference type="GO" id="GO:0051603">
    <property type="term" value="P:proteolysis involved in protein catabolic process"/>
    <property type="evidence" value="ECO:0007669"/>
    <property type="project" value="TreeGrafter"/>
</dbReference>
<organism evidence="10 11">
    <name type="scientific">Sulfuriferula multivorans</name>
    <dbReference type="NCBI Taxonomy" id="1559896"/>
    <lineage>
        <taxon>Bacteria</taxon>
        <taxon>Pseudomonadati</taxon>
        <taxon>Pseudomonadota</taxon>
        <taxon>Betaproteobacteria</taxon>
        <taxon>Nitrosomonadales</taxon>
        <taxon>Sulfuricellaceae</taxon>
        <taxon>Sulfuriferula</taxon>
    </lineage>
</organism>
<dbReference type="InterPro" id="IPR051156">
    <property type="entry name" value="Mito/Outer_Membr_Metalloprot"/>
</dbReference>
<gene>
    <name evidence="10" type="ORF">GZ085_11250</name>
</gene>
<dbReference type="PANTHER" id="PTHR22726:SF1">
    <property type="entry name" value="METALLOENDOPEPTIDASE OMA1, MITOCHONDRIAL"/>
    <property type="match status" value="1"/>
</dbReference>
<name>A0A7C9P8U7_9PROT</name>
<dbReference type="GO" id="GO:0016020">
    <property type="term" value="C:membrane"/>
    <property type="evidence" value="ECO:0007669"/>
    <property type="project" value="TreeGrafter"/>
</dbReference>
<dbReference type="InterPro" id="IPR001915">
    <property type="entry name" value="Peptidase_M48"/>
</dbReference>
<dbReference type="Pfam" id="PF01435">
    <property type="entry name" value="Peptidase_M48"/>
    <property type="match status" value="1"/>
</dbReference>